<gene>
    <name evidence="2" type="ORF">P0Y56_16090</name>
</gene>
<feature type="transmembrane region" description="Helical" evidence="1">
    <location>
        <begin position="12"/>
        <end position="34"/>
    </location>
</feature>
<protein>
    <recommendedName>
        <fullName evidence="4">DoxX family protein</fullName>
    </recommendedName>
</protein>
<dbReference type="KEGG" id="acob:P0Y56_16090"/>
<dbReference type="EMBL" id="CP119316">
    <property type="protein sequence ID" value="WEK46506.1"/>
    <property type="molecule type" value="Genomic_DNA"/>
</dbReference>
<sequence>MWRAIEKYGVEFCRYYLGGFNLVSGLNYFFLFWPQPVVTDSTGNEFVYAAMQLKLFTFAKICEIIGGLTLVTNRFVPLGLVVLMPVTLNIFLVNVPWSPLPHVQLSVTRNLVMHCILLAAYANYFYPMLKFRAAPQPVWRDPSRITKSF</sequence>
<evidence type="ECO:0000256" key="1">
    <source>
        <dbReference type="SAM" id="Phobius"/>
    </source>
</evidence>
<dbReference type="Proteomes" id="UP001218362">
    <property type="component" value="Chromosome"/>
</dbReference>
<keyword evidence="1" id="KW-1133">Transmembrane helix</keyword>
<evidence type="ECO:0000313" key="2">
    <source>
        <dbReference type="EMBL" id="WEK46506.1"/>
    </source>
</evidence>
<evidence type="ECO:0000313" key="3">
    <source>
        <dbReference type="Proteomes" id="UP001218362"/>
    </source>
</evidence>
<evidence type="ECO:0008006" key="4">
    <source>
        <dbReference type="Google" id="ProtNLM"/>
    </source>
</evidence>
<feature type="transmembrane region" description="Helical" evidence="1">
    <location>
        <begin position="46"/>
        <end position="68"/>
    </location>
</feature>
<accession>A0AAJ5X8G8</accession>
<feature type="transmembrane region" description="Helical" evidence="1">
    <location>
        <begin position="75"/>
        <end position="95"/>
    </location>
</feature>
<feature type="transmembrane region" description="Helical" evidence="1">
    <location>
        <begin position="107"/>
        <end position="126"/>
    </location>
</feature>
<keyword evidence="1" id="KW-0472">Membrane</keyword>
<reference evidence="2" key="1">
    <citation type="submission" date="2023-03" db="EMBL/GenBank/DDBJ databases">
        <title>Andean soil-derived lignocellulolytic bacterial consortium as a source of novel taxa and putative plastic-active enzymes.</title>
        <authorList>
            <person name="Diaz-Garcia L."/>
            <person name="Chuvochina M."/>
            <person name="Feuerriegel G."/>
            <person name="Bunk B."/>
            <person name="Sproer C."/>
            <person name="Streit W.R."/>
            <person name="Rodriguez L.M."/>
            <person name="Overmann J."/>
            <person name="Jimenez D.J."/>
        </authorList>
    </citation>
    <scope>NUCLEOTIDE SEQUENCE</scope>
    <source>
        <strain evidence="2">MAG 26</strain>
    </source>
</reference>
<name>A0AAJ5X8G8_9SPHN</name>
<dbReference type="AlphaFoldDB" id="A0AAJ5X8G8"/>
<keyword evidence="1" id="KW-0812">Transmembrane</keyword>
<organism evidence="2 3">
    <name type="scientific">Candidatus Andeanibacterium colombiense</name>
    <dbReference type="NCBI Taxonomy" id="3121345"/>
    <lineage>
        <taxon>Bacteria</taxon>
        <taxon>Pseudomonadati</taxon>
        <taxon>Pseudomonadota</taxon>
        <taxon>Alphaproteobacteria</taxon>
        <taxon>Sphingomonadales</taxon>
        <taxon>Sphingomonadaceae</taxon>
        <taxon>Candidatus Andeanibacterium</taxon>
    </lineage>
</organism>
<proteinExistence type="predicted"/>